<dbReference type="Proteomes" id="UP001159363">
    <property type="component" value="Chromosome 6"/>
</dbReference>
<organism evidence="2 3">
    <name type="scientific">Dryococelus australis</name>
    <dbReference type="NCBI Taxonomy" id="614101"/>
    <lineage>
        <taxon>Eukaryota</taxon>
        <taxon>Metazoa</taxon>
        <taxon>Ecdysozoa</taxon>
        <taxon>Arthropoda</taxon>
        <taxon>Hexapoda</taxon>
        <taxon>Insecta</taxon>
        <taxon>Pterygota</taxon>
        <taxon>Neoptera</taxon>
        <taxon>Polyneoptera</taxon>
        <taxon>Phasmatodea</taxon>
        <taxon>Verophasmatodea</taxon>
        <taxon>Anareolatae</taxon>
        <taxon>Phasmatidae</taxon>
        <taxon>Eurycanthinae</taxon>
        <taxon>Dryococelus</taxon>
    </lineage>
</organism>
<comment type="caution">
    <text evidence="2">The sequence shown here is derived from an EMBL/GenBank/DDBJ whole genome shotgun (WGS) entry which is preliminary data.</text>
</comment>
<protein>
    <submittedName>
        <fullName evidence="2">Uncharacterized protein</fullName>
    </submittedName>
</protein>
<feature type="region of interest" description="Disordered" evidence="1">
    <location>
        <begin position="36"/>
        <end position="70"/>
    </location>
</feature>
<evidence type="ECO:0000313" key="2">
    <source>
        <dbReference type="EMBL" id="KAJ8879906.1"/>
    </source>
</evidence>
<gene>
    <name evidence="2" type="ORF">PR048_020526</name>
</gene>
<evidence type="ECO:0000313" key="3">
    <source>
        <dbReference type="Proteomes" id="UP001159363"/>
    </source>
</evidence>
<accession>A0ABQ9H6Q3</accession>
<sequence length="90" mass="9278">MLQYNLDFRGLSTRGASGSPFREEDGGVAGAGAMAARWAGPPAPTPPYDSSGWPGGPRETPAAPGSRSCCSETLGTACGNARRNLSHRQD</sequence>
<name>A0ABQ9H6Q3_9NEOP</name>
<reference evidence="2 3" key="1">
    <citation type="submission" date="2023-02" db="EMBL/GenBank/DDBJ databases">
        <title>LHISI_Scaffold_Assembly.</title>
        <authorList>
            <person name="Stuart O.P."/>
            <person name="Cleave R."/>
            <person name="Magrath M.J.L."/>
            <person name="Mikheyev A.S."/>
        </authorList>
    </citation>
    <scope>NUCLEOTIDE SEQUENCE [LARGE SCALE GENOMIC DNA]</scope>
    <source>
        <strain evidence="2">Daus_M_001</strain>
        <tissue evidence="2">Leg muscle</tissue>
    </source>
</reference>
<dbReference type="EMBL" id="JARBHB010000007">
    <property type="protein sequence ID" value="KAJ8879906.1"/>
    <property type="molecule type" value="Genomic_DNA"/>
</dbReference>
<proteinExistence type="predicted"/>
<evidence type="ECO:0000256" key="1">
    <source>
        <dbReference type="SAM" id="MobiDB-lite"/>
    </source>
</evidence>
<keyword evidence="3" id="KW-1185">Reference proteome</keyword>